<name>F4RZF4_MELLP</name>
<dbReference type="GeneID" id="18932207"/>
<feature type="region of interest" description="Disordered" evidence="1">
    <location>
        <begin position="1"/>
        <end position="23"/>
    </location>
</feature>
<dbReference type="EMBL" id="GL883132">
    <property type="protein sequence ID" value="EGG02265.1"/>
    <property type="molecule type" value="Genomic_DNA"/>
</dbReference>
<feature type="region of interest" description="Disordered" evidence="1">
    <location>
        <begin position="122"/>
        <end position="150"/>
    </location>
</feature>
<dbReference type="RefSeq" id="XP_007414522.1">
    <property type="nucleotide sequence ID" value="XM_007414460.1"/>
</dbReference>
<dbReference type="VEuPathDB" id="FungiDB:MELLADRAFT_72829"/>
<dbReference type="Proteomes" id="UP000001072">
    <property type="component" value="Unassembled WGS sequence"/>
</dbReference>
<dbReference type="HOGENOM" id="CLU_1740955_0_0_1"/>
<keyword evidence="3" id="KW-1185">Reference proteome</keyword>
<evidence type="ECO:0000256" key="1">
    <source>
        <dbReference type="SAM" id="MobiDB-lite"/>
    </source>
</evidence>
<dbReference type="InParanoid" id="F4RZF4"/>
<dbReference type="KEGG" id="mlr:MELLADRAFT_72829"/>
<accession>F4RZF4</accession>
<sequence length="150" mass="15676">MARPTVPTINGPAPKPPNTNSVNLANGTRVASVAEVSPLTKNATAISRVPAKVPPPVPKVTTAAGPKILSRAQPAINPVETNFNTTNVTTMKRFTTKNPVIASTTTKTTKITPITMKTTTTTPITSASTKTTTKPVQHHDDESISLLSGL</sequence>
<evidence type="ECO:0000313" key="2">
    <source>
        <dbReference type="EMBL" id="EGG02265.1"/>
    </source>
</evidence>
<evidence type="ECO:0000313" key="3">
    <source>
        <dbReference type="Proteomes" id="UP000001072"/>
    </source>
</evidence>
<organism evidence="3">
    <name type="scientific">Melampsora larici-populina (strain 98AG31 / pathotype 3-4-7)</name>
    <name type="common">Poplar leaf rust fungus</name>
    <dbReference type="NCBI Taxonomy" id="747676"/>
    <lineage>
        <taxon>Eukaryota</taxon>
        <taxon>Fungi</taxon>
        <taxon>Dikarya</taxon>
        <taxon>Basidiomycota</taxon>
        <taxon>Pucciniomycotina</taxon>
        <taxon>Pucciniomycetes</taxon>
        <taxon>Pucciniales</taxon>
        <taxon>Melampsoraceae</taxon>
        <taxon>Melampsora</taxon>
    </lineage>
</organism>
<proteinExistence type="predicted"/>
<protein>
    <submittedName>
        <fullName evidence="2">Uncharacterized protein</fullName>
    </submittedName>
</protein>
<reference evidence="3" key="1">
    <citation type="journal article" date="2011" name="Proc. Natl. Acad. Sci. U.S.A.">
        <title>Obligate biotrophy features unraveled by the genomic analysis of rust fungi.</title>
        <authorList>
            <person name="Duplessis S."/>
            <person name="Cuomo C.A."/>
            <person name="Lin Y.-C."/>
            <person name="Aerts A."/>
            <person name="Tisserant E."/>
            <person name="Veneault-Fourrey C."/>
            <person name="Joly D.L."/>
            <person name="Hacquard S."/>
            <person name="Amselem J."/>
            <person name="Cantarel B.L."/>
            <person name="Chiu R."/>
            <person name="Coutinho P.M."/>
            <person name="Feau N."/>
            <person name="Field M."/>
            <person name="Frey P."/>
            <person name="Gelhaye E."/>
            <person name="Goldberg J."/>
            <person name="Grabherr M.G."/>
            <person name="Kodira C.D."/>
            <person name="Kohler A."/>
            <person name="Kuees U."/>
            <person name="Lindquist E.A."/>
            <person name="Lucas S.M."/>
            <person name="Mago R."/>
            <person name="Mauceli E."/>
            <person name="Morin E."/>
            <person name="Murat C."/>
            <person name="Pangilinan J.L."/>
            <person name="Park R."/>
            <person name="Pearson M."/>
            <person name="Quesneville H."/>
            <person name="Rouhier N."/>
            <person name="Sakthikumar S."/>
            <person name="Salamov A.A."/>
            <person name="Schmutz J."/>
            <person name="Selles B."/>
            <person name="Shapiro H."/>
            <person name="Tanguay P."/>
            <person name="Tuskan G.A."/>
            <person name="Henrissat B."/>
            <person name="Van de Peer Y."/>
            <person name="Rouze P."/>
            <person name="Ellis J.G."/>
            <person name="Dodds P.N."/>
            <person name="Schein J.E."/>
            <person name="Zhong S."/>
            <person name="Hamelin R.C."/>
            <person name="Grigoriev I.V."/>
            <person name="Szabo L.J."/>
            <person name="Martin F."/>
        </authorList>
    </citation>
    <scope>NUCLEOTIDE SEQUENCE [LARGE SCALE GENOMIC DNA]</scope>
    <source>
        <strain evidence="3">98AG31 / pathotype 3-4-7</strain>
    </source>
</reference>
<feature type="compositionally biased region" description="Low complexity" evidence="1">
    <location>
        <begin position="122"/>
        <end position="135"/>
    </location>
</feature>
<dbReference type="AlphaFoldDB" id="F4RZF4"/>
<gene>
    <name evidence="2" type="ORF">MELLADRAFT_72829</name>
</gene>